<evidence type="ECO:0000313" key="2">
    <source>
        <dbReference type="EMBL" id="EPR79998.1"/>
    </source>
</evidence>
<feature type="chain" id="PRO_5004547608" description="ApeA N-terminal domain-containing protein" evidence="1">
    <location>
        <begin position="24"/>
        <end position="399"/>
    </location>
</feature>
<keyword evidence="3" id="KW-1185">Reference proteome</keyword>
<dbReference type="HOGENOM" id="CLU_685444_0_0_1"/>
<organism evidence="2 3">
    <name type="scientific">Spraguea lophii (strain 42_110)</name>
    <name type="common">Microsporidian parasite</name>
    <dbReference type="NCBI Taxonomy" id="1358809"/>
    <lineage>
        <taxon>Eukaryota</taxon>
        <taxon>Fungi</taxon>
        <taxon>Fungi incertae sedis</taxon>
        <taxon>Microsporidia</taxon>
        <taxon>Spragueidae</taxon>
        <taxon>Spraguea</taxon>
    </lineage>
</organism>
<sequence>MIFNKFVYLMSLNYIFLSRIVCATYEEYEFPEEKIENVKNIWNNDLQTQTYLTYEGDNFWLNDTEFMVDGIGISLTFDHNELFEICKSTNQNDIKRSFDDMNNYKNEILNSDNIIDLVEALTNYNVFRIEYLKYVVNEFNNESNLKKCAFKKAGTKKLTEMGGYYYLNIDEQKINLNNMSYGEEEYKLSDIARCNLYKSEIMRFKLAGEYPKIRISSMQIIPHITSTFNNYMIAFTHCDEYIGYLKELRECYGSIRRNKLSTPEEKIYSLFWFILCDVEQVLKDALYGKLIDRKISKTIDWEKLMENINGDLSVDDVKVYIYLSERFRNLALHERGYFSKKGDQDLLDMVMEKFKFFSKYLVVGKDISYKSLLKFCEDFTFKTFNYENYQIFIQKDYIK</sequence>
<dbReference type="AlphaFoldDB" id="S7XVT0"/>
<proteinExistence type="predicted"/>
<comment type="caution">
    <text evidence="2">The sequence shown here is derived from an EMBL/GenBank/DDBJ whole genome shotgun (WGS) entry which is preliminary data.</text>
</comment>
<protein>
    <recommendedName>
        <fullName evidence="4">ApeA N-terminal domain-containing protein</fullName>
    </recommendedName>
</protein>
<evidence type="ECO:0000256" key="1">
    <source>
        <dbReference type="SAM" id="SignalP"/>
    </source>
</evidence>
<dbReference type="EMBL" id="ATCN01000050">
    <property type="protein sequence ID" value="EPR79998.1"/>
    <property type="molecule type" value="Genomic_DNA"/>
</dbReference>
<dbReference type="Proteomes" id="UP000014978">
    <property type="component" value="Unassembled WGS sequence"/>
</dbReference>
<reference evidence="3" key="1">
    <citation type="journal article" date="2013" name="PLoS Genet.">
        <title>The genome of Spraguea lophii and the basis of host-microsporidian interactions.</title>
        <authorList>
            <person name="Campbell S.E."/>
            <person name="Williams T.A."/>
            <person name="Yousuf A."/>
            <person name="Soanes D.M."/>
            <person name="Paszkiewicz K.H."/>
            <person name="Williams B.A.P."/>
        </authorList>
    </citation>
    <scope>NUCLEOTIDE SEQUENCE [LARGE SCALE GENOMIC DNA]</scope>
    <source>
        <strain evidence="3">42_110</strain>
    </source>
</reference>
<accession>S7XVT0</accession>
<evidence type="ECO:0008006" key="4">
    <source>
        <dbReference type="Google" id="ProtNLM"/>
    </source>
</evidence>
<dbReference type="VEuPathDB" id="MicrosporidiaDB:SLOPH_1121"/>
<name>S7XVT0_SPRLO</name>
<keyword evidence="1" id="KW-0732">Signal</keyword>
<dbReference type="InParanoid" id="S7XVT0"/>
<feature type="signal peptide" evidence="1">
    <location>
        <begin position="1"/>
        <end position="23"/>
    </location>
</feature>
<gene>
    <name evidence="2" type="ORF">SLOPH_1121</name>
</gene>
<evidence type="ECO:0000313" key="3">
    <source>
        <dbReference type="Proteomes" id="UP000014978"/>
    </source>
</evidence>